<dbReference type="Pfam" id="PF13458">
    <property type="entry name" value="Peripla_BP_6"/>
    <property type="match status" value="1"/>
</dbReference>
<keyword evidence="8" id="KW-1185">Reference proteome</keyword>
<keyword evidence="2" id="KW-0813">Transport</keyword>
<keyword evidence="4" id="KW-0029">Amino-acid transport</keyword>
<evidence type="ECO:0000256" key="5">
    <source>
        <dbReference type="SAM" id="SignalP"/>
    </source>
</evidence>
<reference evidence="8" key="1">
    <citation type="submission" date="2017-10" db="EMBL/GenBank/DDBJ databases">
        <authorList>
            <person name="Kravchenko I.K."/>
            <person name="Grouzdev D.S."/>
        </authorList>
    </citation>
    <scope>NUCLEOTIDE SEQUENCE [LARGE SCALE GENOMIC DNA]</scope>
    <source>
        <strain evidence="8">B2</strain>
    </source>
</reference>
<evidence type="ECO:0000256" key="4">
    <source>
        <dbReference type="ARBA" id="ARBA00022970"/>
    </source>
</evidence>
<dbReference type="Proteomes" id="UP000225379">
    <property type="component" value="Unassembled WGS sequence"/>
</dbReference>
<organism evidence="7 8">
    <name type="scientific">Azospirillum palustre</name>
    <dbReference type="NCBI Taxonomy" id="2044885"/>
    <lineage>
        <taxon>Bacteria</taxon>
        <taxon>Pseudomonadati</taxon>
        <taxon>Pseudomonadota</taxon>
        <taxon>Alphaproteobacteria</taxon>
        <taxon>Rhodospirillales</taxon>
        <taxon>Azospirillaceae</taxon>
        <taxon>Azospirillum</taxon>
    </lineage>
</organism>
<comment type="similarity">
    <text evidence="1">Belongs to the leucine-binding protein family.</text>
</comment>
<dbReference type="OrthoDB" id="9768386at2"/>
<dbReference type="PRINTS" id="PR00337">
    <property type="entry name" value="LEUILEVALBP"/>
</dbReference>
<evidence type="ECO:0000256" key="3">
    <source>
        <dbReference type="ARBA" id="ARBA00022729"/>
    </source>
</evidence>
<protein>
    <submittedName>
        <fullName evidence="7">Branched chain amino acid ABC transporter substrate-binding protein</fullName>
    </submittedName>
</protein>
<keyword evidence="3 5" id="KW-0732">Signal</keyword>
<evidence type="ECO:0000256" key="2">
    <source>
        <dbReference type="ARBA" id="ARBA00022448"/>
    </source>
</evidence>
<evidence type="ECO:0000259" key="6">
    <source>
        <dbReference type="Pfam" id="PF13458"/>
    </source>
</evidence>
<dbReference type="InterPro" id="IPR028081">
    <property type="entry name" value="Leu-bd"/>
</dbReference>
<evidence type="ECO:0000313" key="7">
    <source>
        <dbReference type="EMBL" id="PGH56024.1"/>
    </source>
</evidence>
<dbReference type="Gene3D" id="3.40.50.2300">
    <property type="match status" value="2"/>
</dbReference>
<sequence>MRLTVLSFVSATALLAGFGTAQADIVIGLGTATTGPVAALGEQSVYGAKQAVADINAKGGVLGQKLVLKVGDDACDPRQAVAVANQFVREKVTAVVGHLCSGASIPAADVYQEEGVVMVTPTATNPLLTAKGHPNIFRVCGRDDQQGVVAGTYLAQTFKGKNVAVLDDKQAYGKGLADVVVETLEKAGGKVAYRGSVTAGEKDFSALITSLKDKNIDAVYYGGYHPELGLIVRQAQEQGMKPQFIAGDGLNNQEYWSITGPAGEGTLYTDSASAASDPKAQELIASFKKAGLPEPGNFAFYSYAAVQVIAEGLQKAGSTDSGKLAKTLHSGSYDTVVGPVEFDKKGDITKPNYVMYVWNNGQPKMVSQK</sequence>
<evidence type="ECO:0000256" key="1">
    <source>
        <dbReference type="ARBA" id="ARBA00010062"/>
    </source>
</evidence>
<gene>
    <name evidence="7" type="ORF">CRT60_19375</name>
</gene>
<proteinExistence type="inferred from homology"/>
<feature type="chain" id="PRO_5012134695" evidence="5">
    <location>
        <begin position="24"/>
        <end position="369"/>
    </location>
</feature>
<evidence type="ECO:0000313" key="8">
    <source>
        <dbReference type="Proteomes" id="UP000225379"/>
    </source>
</evidence>
<dbReference type="SUPFAM" id="SSF53822">
    <property type="entry name" value="Periplasmic binding protein-like I"/>
    <property type="match status" value="1"/>
</dbReference>
<dbReference type="InterPro" id="IPR000709">
    <property type="entry name" value="Leu_Ile_Val-bd"/>
</dbReference>
<accession>A0A2B8B410</accession>
<feature type="signal peptide" evidence="5">
    <location>
        <begin position="1"/>
        <end position="23"/>
    </location>
</feature>
<dbReference type="GO" id="GO:0006865">
    <property type="term" value="P:amino acid transport"/>
    <property type="evidence" value="ECO:0007669"/>
    <property type="project" value="UniProtKB-KW"/>
</dbReference>
<feature type="domain" description="Leucine-binding protein" evidence="6">
    <location>
        <begin position="25"/>
        <end position="361"/>
    </location>
</feature>
<dbReference type="CDD" id="cd06342">
    <property type="entry name" value="PBP1_ABC_LIVBP-like"/>
    <property type="match status" value="1"/>
</dbReference>
<dbReference type="RefSeq" id="WP_098738740.1">
    <property type="nucleotide sequence ID" value="NZ_PDKW01000042.1"/>
</dbReference>
<comment type="caution">
    <text evidence="7">The sequence shown here is derived from an EMBL/GenBank/DDBJ whole genome shotgun (WGS) entry which is preliminary data.</text>
</comment>
<dbReference type="EMBL" id="PDKW01000042">
    <property type="protein sequence ID" value="PGH56024.1"/>
    <property type="molecule type" value="Genomic_DNA"/>
</dbReference>
<dbReference type="PANTHER" id="PTHR47151:SF2">
    <property type="entry name" value="AMINO ACID BINDING PROTEIN"/>
    <property type="match status" value="1"/>
</dbReference>
<dbReference type="InterPro" id="IPR028082">
    <property type="entry name" value="Peripla_BP_I"/>
</dbReference>
<dbReference type="AlphaFoldDB" id="A0A2B8B410"/>
<dbReference type="PANTHER" id="PTHR47151">
    <property type="entry name" value="LEU/ILE/VAL-BINDING ABC TRANSPORTER SUBUNIT"/>
    <property type="match status" value="1"/>
</dbReference>
<name>A0A2B8B410_9PROT</name>